<protein>
    <submittedName>
        <fullName evidence="2">Uncharacterized protein</fullName>
    </submittedName>
</protein>
<evidence type="ECO:0000313" key="3">
    <source>
        <dbReference type="Proteomes" id="UP000236262"/>
    </source>
</evidence>
<dbReference type="KEGG" id="clac:EG342_15185"/>
<evidence type="ECO:0000313" key="2">
    <source>
        <dbReference type="EMBL" id="PNW11970.1"/>
    </source>
</evidence>
<proteinExistence type="predicted"/>
<dbReference type="EMBL" id="CP033924">
    <property type="protein sequence ID" value="AZA83140.1"/>
    <property type="molecule type" value="Genomic_DNA"/>
</dbReference>
<name>A0A3G6RN60_CHRLC</name>
<sequence length="100" mass="11716">MMDNIETDRVHLERDKHIIDEYFNLTVKKELNIDIDLANEYVTAQNIVSKKLILVKTFSDIIIMNPDLYFLMQSLIQKINTEVVGKNQVLKAIDTLKQHQ</sequence>
<accession>A0A3G6RN60</accession>
<evidence type="ECO:0000313" key="1">
    <source>
        <dbReference type="EMBL" id="AZA83140.1"/>
    </source>
</evidence>
<dbReference type="Proteomes" id="UP000279972">
    <property type="component" value="Chromosome"/>
</dbReference>
<dbReference type="Proteomes" id="UP000236262">
    <property type="component" value="Unassembled WGS sequence"/>
</dbReference>
<dbReference type="OrthoDB" id="1271281at2"/>
<reference evidence="2 3" key="1">
    <citation type="submission" date="2018-01" db="EMBL/GenBank/DDBJ databases">
        <title>Draft genome sequences of Chryseobacterium lactis NCTC11390, Chryseobacterium oncorhynchi 701B-08, and Chryseobacterium viscerum 687B-08.</title>
        <authorList>
            <person name="Jeong J.-J."/>
            <person name="Lee Y.J."/>
            <person name="Park B."/>
            <person name="Choi I.-G."/>
            <person name="Kim K.D."/>
        </authorList>
    </citation>
    <scope>NUCLEOTIDE SEQUENCE [LARGE SCALE GENOMIC DNA]</scope>
    <source>
        <strain evidence="2 3">NCTC11390</strain>
    </source>
</reference>
<dbReference type="EMBL" id="PPEH01000009">
    <property type="protein sequence ID" value="PNW11970.1"/>
    <property type="molecule type" value="Genomic_DNA"/>
</dbReference>
<gene>
    <name evidence="2" type="ORF">C1637_19640</name>
    <name evidence="1" type="ORF">EG342_15185</name>
</gene>
<dbReference type="RefSeq" id="WP_103293357.1">
    <property type="nucleotide sequence ID" value="NZ_CP033924.1"/>
</dbReference>
<keyword evidence="4" id="KW-1185">Reference proteome</keyword>
<reference evidence="1 4" key="2">
    <citation type="submission" date="2018-11" db="EMBL/GenBank/DDBJ databases">
        <title>Proposal to divide the Flavobacteriaceae and reorganize its genera based on Amino Acid Identity values calculated from whole genome sequences.</title>
        <authorList>
            <person name="Nicholson A.C."/>
            <person name="Gulvik C.A."/>
            <person name="Whitney A.M."/>
            <person name="Humrighouse B.W."/>
            <person name="Bell M."/>
            <person name="Holmes B."/>
            <person name="Steigerwalt A.G."/>
            <person name="Villarma A."/>
            <person name="Sheth M."/>
            <person name="Batra D."/>
            <person name="Pryor J."/>
            <person name="Bernardet J.-F."/>
            <person name="Hugo C."/>
            <person name="Kampfer P."/>
            <person name="Newman J."/>
            <person name="McQuiston J.R."/>
        </authorList>
    </citation>
    <scope>NUCLEOTIDE SEQUENCE [LARGE SCALE GENOMIC DNA]</scope>
    <source>
        <strain evidence="1 4">KC_1864</strain>
    </source>
</reference>
<dbReference type="AlphaFoldDB" id="A0A3G6RN60"/>
<organism evidence="2 3">
    <name type="scientific">Chryseobacterium lactis</name>
    <dbReference type="NCBI Taxonomy" id="1241981"/>
    <lineage>
        <taxon>Bacteria</taxon>
        <taxon>Pseudomonadati</taxon>
        <taxon>Bacteroidota</taxon>
        <taxon>Flavobacteriia</taxon>
        <taxon>Flavobacteriales</taxon>
        <taxon>Weeksellaceae</taxon>
        <taxon>Chryseobacterium group</taxon>
        <taxon>Chryseobacterium</taxon>
    </lineage>
</organism>
<evidence type="ECO:0000313" key="4">
    <source>
        <dbReference type="Proteomes" id="UP000279972"/>
    </source>
</evidence>